<reference evidence="4 5" key="1">
    <citation type="submission" date="2019-03" db="EMBL/GenBank/DDBJ databases">
        <title>Genomic Encyclopedia of Type Strains, Phase IV (KMG-IV): sequencing the most valuable type-strain genomes for metagenomic binning, comparative biology and taxonomic classification.</title>
        <authorList>
            <person name="Goeker M."/>
        </authorList>
    </citation>
    <scope>NUCLEOTIDE SEQUENCE [LARGE SCALE GENOMIC DNA]</scope>
    <source>
        <strain evidence="4 5">DSM 7445</strain>
    </source>
</reference>
<evidence type="ECO:0000313" key="4">
    <source>
        <dbReference type="EMBL" id="TCS38397.1"/>
    </source>
</evidence>
<feature type="domain" description="SHSP" evidence="3">
    <location>
        <begin position="54"/>
        <end position="170"/>
    </location>
</feature>
<dbReference type="Pfam" id="PF00011">
    <property type="entry name" value="HSP20"/>
    <property type="match status" value="1"/>
</dbReference>
<keyword evidence="5" id="KW-1185">Reference proteome</keyword>
<dbReference type="OrthoDB" id="9808910at2"/>
<dbReference type="SUPFAM" id="SSF49764">
    <property type="entry name" value="HSP20-like chaperones"/>
    <property type="match status" value="1"/>
</dbReference>
<keyword evidence="4" id="KW-0346">Stress response</keyword>
<gene>
    <name evidence="4" type="ORF">EDC30_102135</name>
</gene>
<evidence type="ECO:0000313" key="5">
    <source>
        <dbReference type="Proteomes" id="UP000295382"/>
    </source>
</evidence>
<dbReference type="EMBL" id="SLZQ01000002">
    <property type="protein sequence ID" value="TCS38397.1"/>
    <property type="molecule type" value="Genomic_DNA"/>
</dbReference>
<dbReference type="PROSITE" id="PS01031">
    <property type="entry name" value="SHSP"/>
    <property type="match status" value="1"/>
</dbReference>
<comment type="similarity">
    <text evidence="1 2">Belongs to the small heat shock protein (HSP20) family.</text>
</comment>
<dbReference type="Proteomes" id="UP000295382">
    <property type="component" value="Unassembled WGS sequence"/>
</dbReference>
<accession>A0A4R3HYF5</accession>
<dbReference type="Gene3D" id="2.60.40.790">
    <property type="match status" value="1"/>
</dbReference>
<protein>
    <submittedName>
        <fullName evidence="4">Heat shock protein Hsp20</fullName>
    </submittedName>
</protein>
<evidence type="ECO:0000259" key="3">
    <source>
        <dbReference type="PROSITE" id="PS01031"/>
    </source>
</evidence>
<dbReference type="CDD" id="cd06464">
    <property type="entry name" value="ACD_sHsps-like"/>
    <property type="match status" value="1"/>
</dbReference>
<dbReference type="AlphaFoldDB" id="A0A4R3HYF5"/>
<dbReference type="InterPro" id="IPR008978">
    <property type="entry name" value="HSP20-like_chaperone"/>
</dbReference>
<dbReference type="InterPro" id="IPR002068">
    <property type="entry name" value="A-crystallin/Hsp20_dom"/>
</dbReference>
<organism evidence="4 5">
    <name type="scientific">Paucimonas lemoignei</name>
    <name type="common">Pseudomonas lemoignei</name>
    <dbReference type="NCBI Taxonomy" id="29443"/>
    <lineage>
        <taxon>Bacteria</taxon>
        <taxon>Pseudomonadati</taxon>
        <taxon>Pseudomonadota</taxon>
        <taxon>Betaproteobacteria</taxon>
        <taxon>Burkholderiales</taxon>
        <taxon>Burkholderiaceae</taxon>
        <taxon>Paucimonas</taxon>
    </lineage>
</organism>
<dbReference type="InterPro" id="IPR031107">
    <property type="entry name" value="Small_HSP"/>
</dbReference>
<name>A0A4R3HYF5_PAULE</name>
<evidence type="ECO:0000256" key="2">
    <source>
        <dbReference type="RuleBase" id="RU003616"/>
    </source>
</evidence>
<dbReference type="PANTHER" id="PTHR11527">
    <property type="entry name" value="HEAT-SHOCK PROTEIN 20 FAMILY MEMBER"/>
    <property type="match status" value="1"/>
</dbReference>
<proteinExistence type="inferred from homology"/>
<evidence type="ECO:0000256" key="1">
    <source>
        <dbReference type="PROSITE-ProRule" id="PRU00285"/>
    </source>
</evidence>
<sequence length="170" mass="19108">MKLDDLKQGFSSFLDSMAEGWQHLRQSASSALTGFRPGQHTNLPQRSDVDDAFYLPSIGWSMLGGDVFEDDKRVVVRIEVPGMDKNELDVEVQDNALIVRGEKRFDREESEGRYRILQCAYGNFRRVVPLPAVVVPDQAKATYRNGVLRVELPKLQTGKPQATTIKVVDA</sequence>
<comment type="caution">
    <text evidence="4">The sequence shown here is derived from an EMBL/GenBank/DDBJ whole genome shotgun (WGS) entry which is preliminary data.</text>
</comment>